<dbReference type="RefSeq" id="WP_072771663.1">
    <property type="nucleotide sequence ID" value="NZ_FRDN01000004.1"/>
</dbReference>
<protein>
    <submittedName>
        <fullName evidence="1">Uncharacterized protein</fullName>
    </submittedName>
</protein>
<sequence length="407" mass="46199">MSKYATRIPSHVGKGALPDHPAIKTPWEKLISFHDAYHYACRHIAVMDQAFFNVLRIVIPDYEKRCKALCDANYNNIYRVMSSPYGKIHAENHSIHPFMAGGFLASMYGDSGDERLCMPGRLNDFGQYRCEKELDECPWDILGSEICRASTHVLDGIGAAFGGHQLDYHMVEAKGCGDLHCRIVAESREKYPMPEHDTWEKFGPIATADQIKYTPEDQMLKEPQQFRAECDYKYRNGLNMEMTAAEQYPGVMHPLGADYVMNTLNPMIAANEITQEQVAFIVECVFNAAGKMAFGEFFAIKGLRDWLGVPNDVDGARVLGGYIEVMLQVLRVPYTVAAFDENEAVYDITLANLERRHPMLTHAYLSMWYGMCKTLIGSQWFAWRETEGVPGDILQLRISKKIDKFCL</sequence>
<evidence type="ECO:0000313" key="1">
    <source>
        <dbReference type="EMBL" id="SHN60110.1"/>
    </source>
</evidence>
<dbReference type="STRING" id="1121395.SAMN02745215_01131"/>
<gene>
    <name evidence="1" type="ORF">SAMN02745215_01131</name>
</gene>
<name>A0A1M7SNT6_9FIRM</name>
<proteinExistence type="predicted"/>
<dbReference type="AlphaFoldDB" id="A0A1M7SNT6"/>
<accession>A0A1M7SNT6</accession>
<organism evidence="1 2">
    <name type="scientific">Desulfitobacterium chlororespirans DSM 11544</name>
    <dbReference type="NCBI Taxonomy" id="1121395"/>
    <lineage>
        <taxon>Bacteria</taxon>
        <taxon>Bacillati</taxon>
        <taxon>Bacillota</taxon>
        <taxon>Clostridia</taxon>
        <taxon>Eubacteriales</taxon>
        <taxon>Desulfitobacteriaceae</taxon>
        <taxon>Desulfitobacterium</taxon>
    </lineage>
</organism>
<dbReference type="EMBL" id="FRDN01000004">
    <property type="protein sequence ID" value="SHN60110.1"/>
    <property type="molecule type" value="Genomic_DNA"/>
</dbReference>
<keyword evidence="2" id="KW-1185">Reference proteome</keyword>
<reference evidence="2" key="1">
    <citation type="submission" date="2016-12" db="EMBL/GenBank/DDBJ databases">
        <authorList>
            <person name="Varghese N."/>
            <person name="Submissions S."/>
        </authorList>
    </citation>
    <scope>NUCLEOTIDE SEQUENCE [LARGE SCALE GENOMIC DNA]</scope>
    <source>
        <strain evidence="2">DSM 11544</strain>
    </source>
</reference>
<evidence type="ECO:0000313" key="2">
    <source>
        <dbReference type="Proteomes" id="UP000184010"/>
    </source>
</evidence>
<dbReference type="Proteomes" id="UP000184010">
    <property type="component" value="Unassembled WGS sequence"/>
</dbReference>